<evidence type="ECO:0000256" key="6">
    <source>
        <dbReference type="SAM" id="Phobius"/>
    </source>
</evidence>
<dbReference type="PANTHER" id="PTHR33529">
    <property type="entry name" value="SLR0882 PROTEIN-RELATED"/>
    <property type="match status" value="1"/>
</dbReference>
<gene>
    <name evidence="7" type="ORF">MTBPR1_60168</name>
</gene>
<keyword evidence="4 6" id="KW-1133">Transmembrane helix</keyword>
<dbReference type="InterPro" id="IPR030923">
    <property type="entry name" value="LptG"/>
</dbReference>
<evidence type="ECO:0000256" key="1">
    <source>
        <dbReference type="ARBA" id="ARBA00004651"/>
    </source>
</evidence>
<feature type="transmembrane region" description="Helical" evidence="6">
    <location>
        <begin position="69"/>
        <end position="85"/>
    </location>
</feature>
<evidence type="ECO:0000256" key="2">
    <source>
        <dbReference type="ARBA" id="ARBA00022475"/>
    </source>
</evidence>
<keyword evidence="8" id="KW-1185">Reference proteome</keyword>
<feature type="transmembrane region" description="Helical" evidence="6">
    <location>
        <begin position="308"/>
        <end position="328"/>
    </location>
</feature>
<keyword evidence="2" id="KW-1003">Cell membrane</keyword>
<protein>
    <submittedName>
        <fullName evidence="7">Putative permease</fullName>
    </submittedName>
</protein>
<dbReference type="GO" id="GO:0043190">
    <property type="term" value="C:ATP-binding cassette (ABC) transporter complex"/>
    <property type="evidence" value="ECO:0007669"/>
    <property type="project" value="InterPro"/>
</dbReference>
<evidence type="ECO:0000313" key="7">
    <source>
        <dbReference type="EMBL" id="SCA57655.1"/>
    </source>
</evidence>
<organism evidence="7 8">
    <name type="scientific">Candidatus Terasakiella magnetica</name>
    <dbReference type="NCBI Taxonomy" id="1867952"/>
    <lineage>
        <taxon>Bacteria</taxon>
        <taxon>Pseudomonadati</taxon>
        <taxon>Pseudomonadota</taxon>
        <taxon>Alphaproteobacteria</taxon>
        <taxon>Rhodospirillales</taxon>
        <taxon>Terasakiellaceae</taxon>
        <taxon>Terasakiella</taxon>
    </lineage>
</organism>
<accession>A0A1C3RK88</accession>
<evidence type="ECO:0000256" key="3">
    <source>
        <dbReference type="ARBA" id="ARBA00022692"/>
    </source>
</evidence>
<keyword evidence="5 6" id="KW-0472">Membrane</keyword>
<evidence type="ECO:0000256" key="4">
    <source>
        <dbReference type="ARBA" id="ARBA00022989"/>
    </source>
</evidence>
<dbReference type="InterPro" id="IPR005495">
    <property type="entry name" value="LptG/LptF_permease"/>
</dbReference>
<dbReference type="RefSeq" id="WP_240492918.1">
    <property type="nucleotide sequence ID" value="NZ_FLYE01000045.1"/>
</dbReference>
<proteinExistence type="predicted"/>
<keyword evidence="3 6" id="KW-0812">Transmembrane</keyword>
<name>A0A1C3RK88_9PROT</name>
<dbReference type="PANTHER" id="PTHR33529:SF2">
    <property type="entry name" value="LIPOPOLYSACCHARIDE EXPORT SYSTEM PERMEASE PROTEIN LPTG"/>
    <property type="match status" value="1"/>
</dbReference>
<dbReference type="Proteomes" id="UP000231658">
    <property type="component" value="Unassembled WGS sequence"/>
</dbReference>
<reference evidence="7 8" key="1">
    <citation type="submission" date="2016-07" db="EMBL/GenBank/DDBJ databases">
        <authorList>
            <person name="Lefevre C.T."/>
        </authorList>
    </citation>
    <scope>NUCLEOTIDE SEQUENCE [LARGE SCALE GENOMIC DNA]</scope>
    <source>
        <strain evidence="7">PR1</strain>
    </source>
</reference>
<evidence type="ECO:0000313" key="8">
    <source>
        <dbReference type="Proteomes" id="UP000231658"/>
    </source>
</evidence>
<dbReference type="NCBIfam" id="TIGR04408">
    <property type="entry name" value="LptG_lptG"/>
    <property type="match status" value="1"/>
</dbReference>
<dbReference type="EMBL" id="FLYE01000045">
    <property type="protein sequence ID" value="SCA57655.1"/>
    <property type="molecule type" value="Genomic_DNA"/>
</dbReference>
<comment type="subcellular location">
    <subcellularLocation>
        <location evidence="1">Cell membrane</location>
        <topology evidence="1">Multi-pass membrane protein</topology>
    </subcellularLocation>
</comment>
<evidence type="ECO:0000256" key="5">
    <source>
        <dbReference type="ARBA" id="ARBA00023136"/>
    </source>
</evidence>
<feature type="transmembrane region" description="Helical" evidence="6">
    <location>
        <begin position="340"/>
        <end position="364"/>
    </location>
</feature>
<dbReference type="AlphaFoldDB" id="A0A1C3RK88"/>
<sequence length="367" mass="41016">MIRLAPTLSIYIGRHFLTHFAILMLVFLGLIFLIDSIELLRRSSNKEGITAFLALQMALLKLPHLGQETFPFAVLFAGMSAFSRLTKSHELVVTRAAGVSAWRFMTPAILVAFGLGLFQIMVVNPLGSASLSAYEQMESKYFDGKTNLLSLSANGLWLRQSNLDGQSVLHSRYVLQQQDSVDLNDVTIFVYKDRDNFSHRIEADRASLEDGFWHLYDVQVHIVEQPTEFNEELWFETDLTLNKIQDSFAPPETMSFWSLPGFIDNMERAGFSGKRHKLHWHSLLSAPFLLAAMILIAATFTLRHTRKSGTTFVVAGGMLTGFILYFFSDISMALALSGSIPVLLAAWAPACICLLLGCAMILHLEDG</sequence>
<feature type="transmembrane region" description="Helical" evidence="6">
    <location>
        <begin position="16"/>
        <end position="34"/>
    </location>
</feature>
<dbReference type="Pfam" id="PF03739">
    <property type="entry name" value="LptF_LptG"/>
    <property type="match status" value="1"/>
</dbReference>
<dbReference type="GO" id="GO:0015920">
    <property type="term" value="P:lipopolysaccharide transport"/>
    <property type="evidence" value="ECO:0007669"/>
    <property type="project" value="TreeGrafter"/>
</dbReference>
<dbReference type="STRING" id="1867952.MTBPR1_60168"/>
<feature type="transmembrane region" description="Helical" evidence="6">
    <location>
        <begin position="283"/>
        <end position="302"/>
    </location>
</feature>
<dbReference type="GO" id="GO:0055085">
    <property type="term" value="P:transmembrane transport"/>
    <property type="evidence" value="ECO:0007669"/>
    <property type="project" value="InterPro"/>
</dbReference>
<feature type="transmembrane region" description="Helical" evidence="6">
    <location>
        <begin position="105"/>
        <end position="127"/>
    </location>
</feature>